<keyword evidence="2" id="KW-1185">Reference proteome</keyword>
<organism evidence="1 2">
    <name type="scientific">Nostoc cf. edaphicum LEGE 07299</name>
    <dbReference type="NCBI Taxonomy" id="2777974"/>
    <lineage>
        <taxon>Bacteria</taxon>
        <taxon>Bacillati</taxon>
        <taxon>Cyanobacteriota</taxon>
        <taxon>Cyanophyceae</taxon>
        <taxon>Nostocales</taxon>
        <taxon>Nostocaceae</taxon>
        <taxon>Nostoc</taxon>
    </lineage>
</organism>
<dbReference type="Proteomes" id="UP000647836">
    <property type="component" value="Unassembled WGS sequence"/>
</dbReference>
<evidence type="ECO:0000313" key="1">
    <source>
        <dbReference type="EMBL" id="MBE9104401.1"/>
    </source>
</evidence>
<evidence type="ECO:0000313" key="2">
    <source>
        <dbReference type="Proteomes" id="UP000647836"/>
    </source>
</evidence>
<protein>
    <submittedName>
        <fullName evidence="1">Uncharacterized protein</fullName>
    </submittedName>
</protein>
<comment type="caution">
    <text evidence="1">The sequence shown here is derived from an EMBL/GenBank/DDBJ whole genome shotgun (WGS) entry which is preliminary data.</text>
</comment>
<feature type="non-terminal residue" evidence="1">
    <location>
        <position position="65"/>
    </location>
</feature>
<dbReference type="RefSeq" id="WP_194041969.1">
    <property type="nucleotide sequence ID" value="NZ_JADEXF010000120.1"/>
</dbReference>
<accession>A0ABR9TVG6</accession>
<sequence>MVSNDSARAQNNQHLLMRLPRTLSYLETWGFGLTGHVGWIGTAPIIHAALGPKAILVWFFGTIIS</sequence>
<reference evidence="1 2" key="1">
    <citation type="submission" date="2020-10" db="EMBL/GenBank/DDBJ databases">
        <authorList>
            <person name="Castelo-Branco R."/>
            <person name="Eusebio N."/>
            <person name="Adriana R."/>
            <person name="Vieira A."/>
            <person name="Brugerolle De Fraissinette N."/>
            <person name="Rezende De Castro R."/>
            <person name="Schneider M.P."/>
            <person name="Vasconcelos V."/>
            <person name="Leao P.N."/>
        </authorList>
    </citation>
    <scope>NUCLEOTIDE SEQUENCE [LARGE SCALE GENOMIC DNA]</scope>
    <source>
        <strain evidence="1 2">LEGE 07299</strain>
    </source>
</reference>
<dbReference type="EMBL" id="JADEXF010000120">
    <property type="protein sequence ID" value="MBE9104401.1"/>
    <property type="molecule type" value="Genomic_DNA"/>
</dbReference>
<proteinExistence type="predicted"/>
<name>A0ABR9TVG6_9NOSO</name>
<gene>
    <name evidence="1" type="ORF">IQ229_05435</name>
</gene>